<dbReference type="InterPro" id="IPR001818">
    <property type="entry name" value="Pept_M10_metallopeptidase"/>
</dbReference>
<keyword evidence="4" id="KW-0862">Zinc</keyword>
<proteinExistence type="predicted"/>
<dbReference type="PRINTS" id="PR00138">
    <property type="entry name" value="MATRIXIN"/>
</dbReference>
<accession>X1I010</accession>
<evidence type="ECO:0000256" key="4">
    <source>
        <dbReference type="ARBA" id="ARBA00022833"/>
    </source>
</evidence>
<keyword evidence="3" id="KW-0378">Hydrolase</keyword>
<dbReference type="InterPro" id="IPR021190">
    <property type="entry name" value="Pept_M10A"/>
</dbReference>
<keyword evidence="1" id="KW-0645">Protease</keyword>
<dbReference type="GO" id="GO:0008270">
    <property type="term" value="F:zinc ion binding"/>
    <property type="evidence" value="ECO:0007669"/>
    <property type="project" value="InterPro"/>
</dbReference>
<protein>
    <recommendedName>
        <fullName evidence="5">Peptidase M10 metallopeptidase domain-containing protein</fullName>
    </recommendedName>
</protein>
<name>X1I010_9ZZZZ</name>
<keyword evidence="2" id="KW-0479">Metal-binding</keyword>
<dbReference type="InterPro" id="IPR024079">
    <property type="entry name" value="MetalloPept_cat_dom_sf"/>
</dbReference>
<feature type="non-terminal residue" evidence="6">
    <location>
        <position position="1"/>
    </location>
</feature>
<evidence type="ECO:0000256" key="3">
    <source>
        <dbReference type="ARBA" id="ARBA00022801"/>
    </source>
</evidence>
<organism evidence="6">
    <name type="scientific">marine sediment metagenome</name>
    <dbReference type="NCBI Taxonomy" id="412755"/>
    <lineage>
        <taxon>unclassified sequences</taxon>
        <taxon>metagenomes</taxon>
        <taxon>ecological metagenomes</taxon>
    </lineage>
</organism>
<sequence>EYVINPTNYDGLDENFVIGAISISAEEWDDGAYSTDWDGVSVNLFAANPVIDYTADWDSDKPDGDNEISFGDYPQENVIAVCIVWGRFGGPPSERYIEEFDIMFDINFNWGDADMLGDAVMDLQNIATHEFGHGLGLGDLYNRKTTEETMYGYSTEGEIDKRDLYYGDIAGIQELYGE</sequence>
<evidence type="ECO:0000259" key="5">
    <source>
        <dbReference type="Pfam" id="PF00413"/>
    </source>
</evidence>
<comment type="caution">
    <text evidence="6">The sequence shown here is derived from an EMBL/GenBank/DDBJ whole genome shotgun (WGS) entry which is preliminary data.</text>
</comment>
<dbReference type="Pfam" id="PF00413">
    <property type="entry name" value="Peptidase_M10"/>
    <property type="match status" value="1"/>
</dbReference>
<dbReference type="GO" id="GO:0006508">
    <property type="term" value="P:proteolysis"/>
    <property type="evidence" value="ECO:0007669"/>
    <property type="project" value="UniProtKB-KW"/>
</dbReference>
<evidence type="ECO:0000256" key="2">
    <source>
        <dbReference type="ARBA" id="ARBA00022723"/>
    </source>
</evidence>
<feature type="domain" description="Peptidase M10 metallopeptidase" evidence="5">
    <location>
        <begin position="101"/>
        <end position="177"/>
    </location>
</feature>
<dbReference type="EMBL" id="BARU01028971">
    <property type="protein sequence ID" value="GAH75741.1"/>
    <property type="molecule type" value="Genomic_DNA"/>
</dbReference>
<gene>
    <name evidence="6" type="ORF">S03H2_46170</name>
</gene>
<dbReference type="AlphaFoldDB" id="X1I010"/>
<evidence type="ECO:0000313" key="6">
    <source>
        <dbReference type="EMBL" id="GAH75741.1"/>
    </source>
</evidence>
<reference evidence="6" key="1">
    <citation type="journal article" date="2014" name="Front. Microbiol.">
        <title>High frequency of phylogenetically diverse reductive dehalogenase-homologous genes in deep subseafloor sedimentary metagenomes.</title>
        <authorList>
            <person name="Kawai M."/>
            <person name="Futagami T."/>
            <person name="Toyoda A."/>
            <person name="Takaki Y."/>
            <person name="Nishi S."/>
            <person name="Hori S."/>
            <person name="Arai W."/>
            <person name="Tsubouchi T."/>
            <person name="Morono Y."/>
            <person name="Uchiyama I."/>
            <person name="Ito T."/>
            <person name="Fujiyama A."/>
            <person name="Inagaki F."/>
            <person name="Takami H."/>
        </authorList>
    </citation>
    <scope>NUCLEOTIDE SEQUENCE</scope>
    <source>
        <strain evidence="6">Expedition CK06-06</strain>
    </source>
</reference>
<dbReference type="SUPFAM" id="SSF55486">
    <property type="entry name" value="Metalloproteases ('zincins'), catalytic domain"/>
    <property type="match status" value="1"/>
</dbReference>
<dbReference type="Gene3D" id="3.40.390.10">
    <property type="entry name" value="Collagenase (Catalytic Domain)"/>
    <property type="match status" value="1"/>
</dbReference>
<dbReference type="GO" id="GO:0004222">
    <property type="term" value="F:metalloendopeptidase activity"/>
    <property type="evidence" value="ECO:0007669"/>
    <property type="project" value="InterPro"/>
</dbReference>
<evidence type="ECO:0000256" key="1">
    <source>
        <dbReference type="ARBA" id="ARBA00022670"/>
    </source>
</evidence>
<dbReference type="GO" id="GO:0031012">
    <property type="term" value="C:extracellular matrix"/>
    <property type="evidence" value="ECO:0007669"/>
    <property type="project" value="InterPro"/>
</dbReference>